<proteinExistence type="predicted"/>
<keyword evidence="2" id="KW-1185">Reference proteome</keyword>
<comment type="caution">
    <text evidence="1">The sequence shown here is derived from an EMBL/GenBank/DDBJ whole genome shotgun (WGS) entry which is preliminary data.</text>
</comment>
<gene>
    <name evidence="1" type="ORF">OPT61_g4964</name>
</gene>
<reference evidence="1" key="1">
    <citation type="submission" date="2022-11" db="EMBL/GenBank/DDBJ databases">
        <title>Genome Sequence of Boeremia exigua.</title>
        <authorList>
            <person name="Buettner E."/>
        </authorList>
    </citation>
    <scope>NUCLEOTIDE SEQUENCE</scope>
    <source>
        <strain evidence="1">CU02</strain>
    </source>
</reference>
<dbReference type="EMBL" id="JAPHNI010000302">
    <property type="protein sequence ID" value="KAJ8112733.1"/>
    <property type="molecule type" value="Genomic_DNA"/>
</dbReference>
<evidence type="ECO:0000313" key="1">
    <source>
        <dbReference type="EMBL" id="KAJ8112733.1"/>
    </source>
</evidence>
<dbReference type="Proteomes" id="UP001153331">
    <property type="component" value="Unassembled WGS sequence"/>
</dbReference>
<name>A0ACC2IC46_9PLEO</name>
<organism evidence="1 2">
    <name type="scientific">Boeremia exigua</name>
    <dbReference type="NCBI Taxonomy" id="749465"/>
    <lineage>
        <taxon>Eukaryota</taxon>
        <taxon>Fungi</taxon>
        <taxon>Dikarya</taxon>
        <taxon>Ascomycota</taxon>
        <taxon>Pezizomycotina</taxon>
        <taxon>Dothideomycetes</taxon>
        <taxon>Pleosporomycetidae</taxon>
        <taxon>Pleosporales</taxon>
        <taxon>Pleosporineae</taxon>
        <taxon>Didymellaceae</taxon>
        <taxon>Boeremia</taxon>
    </lineage>
</organism>
<accession>A0ACC2IC46</accession>
<protein>
    <submittedName>
        <fullName evidence="1">Uncharacterized protein</fullName>
    </submittedName>
</protein>
<evidence type="ECO:0000313" key="2">
    <source>
        <dbReference type="Proteomes" id="UP001153331"/>
    </source>
</evidence>
<sequence>MALRRLAQEHANIRRDPLPTCSAGPASTGNPLHWDGYITGPPDTRYAQEKFFVTIVFPEEYPMKPFQLFFTTSLSHPSVNEDGLVRLPELEEKHWSPAQTVRSILMCLQVMLSDLETFMEESDSEVGGVEGPNNAQKRGGVQDVR</sequence>